<dbReference type="Proteomes" id="UP000604825">
    <property type="component" value="Unassembled WGS sequence"/>
</dbReference>
<feature type="region of interest" description="Disordered" evidence="4">
    <location>
        <begin position="1"/>
        <end position="32"/>
    </location>
</feature>
<evidence type="ECO:0000313" key="6">
    <source>
        <dbReference type="Proteomes" id="UP000604825"/>
    </source>
</evidence>
<feature type="region of interest" description="Disordered" evidence="4">
    <location>
        <begin position="665"/>
        <end position="763"/>
    </location>
</feature>
<feature type="compositionally biased region" description="Acidic residues" evidence="4">
    <location>
        <begin position="694"/>
        <end position="706"/>
    </location>
</feature>
<feature type="compositionally biased region" description="Acidic residues" evidence="4">
    <location>
        <begin position="53"/>
        <end position="71"/>
    </location>
</feature>
<evidence type="ECO:0008006" key="7">
    <source>
        <dbReference type="Google" id="ProtNLM"/>
    </source>
</evidence>
<keyword evidence="6" id="KW-1185">Reference proteome</keyword>
<organism evidence="5 6">
    <name type="scientific">Miscanthus lutarioriparius</name>
    <dbReference type="NCBI Taxonomy" id="422564"/>
    <lineage>
        <taxon>Eukaryota</taxon>
        <taxon>Viridiplantae</taxon>
        <taxon>Streptophyta</taxon>
        <taxon>Embryophyta</taxon>
        <taxon>Tracheophyta</taxon>
        <taxon>Spermatophyta</taxon>
        <taxon>Magnoliopsida</taxon>
        <taxon>Liliopsida</taxon>
        <taxon>Poales</taxon>
        <taxon>Poaceae</taxon>
        <taxon>PACMAD clade</taxon>
        <taxon>Panicoideae</taxon>
        <taxon>Andropogonodae</taxon>
        <taxon>Andropogoneae</taxon>
        <taxon>Saccharinae</taxon>
        <taxon>Miscanthus</taxon>
    </lineage>
</organism>
<dbReference type="InterPro" id="IPR005343">
    <property type="entry name" value="Noc2"/>
</dbReference>
<name>A0A811SFZ8_9POAL</name>
<dbReference type="GO" id="GO:0030691">
    <property type="term" value="C:Noc2p-Noc3p complex"/>
    <property type="evidence" value="ECO:0007669"/>
    <property type="project" value="TreeGrafter"/>
</dbReference>
<sequence>MDDSEEEEEEEGGGGGSSKKKAKQHVEQLKRLQQKDPEFYKYLEQFDKDLLGFDDDEIEDDQETGVDGEEESVSKEELKHVKPITMEMVDSWCDGVENEKIGSIRSILQAFRRACRYGEDHGDNSTPKFSVMSGSVLDKVMHFVLKHMDRVLRQLLGAPSFGGKKEAVSELMLSKPWKRHGNLMRIYLVNALHMITEMTDEQMIAFTIHRIRASAVFLAAFPSLLRKYVKALLHTWARGRGAMPLVSFMFLRDLCIQVGSDCLDTCLKGIYKAYLVNCKLSKSISGSKLQHIQFLGNCVRELYSLDPQSAYQHAFVFIRQLGVILRGALTERGPKSAKDKRQKESSKSSKKQVEKSYQKIYDWQYIFCLELWTSVVCGCSSEEEFRPLAYPLTQIIHGVACLVPSARYFPVRLRCVRMLNRIAEATGTFIPVSSLLLNMLEMKELRGRPDGGVGKAVNLFSVKQVDKKTVKTRAFQEACIYSVVDELAKHLAQWSYSIAFFEMSFIPLVRLRSFCKTIKADRFRKEMKDLINQIEANVEFIKSKRVGIAFSPNDPAVESFLQTEKEERCSPLSKYVATLHQRAQDRMDALDETSVIVGAESSTFSRRLSEAQKQQDEQDNDEGTIAFSKNWLAENKKPKYVLPSLFFPFLLAVEKTLSYHCTVHRTPKENKKRPREDDDVATEEDRVEDFVLSSDEEDGNNQEPEDGFVPVEGDSDEDFVDPDSEYKKQKKAKLKKRNKRQPLSHKAPSRTKRNSHPKKKTRH</sequence>
<dbReference type="GO" id="GO:0005654">
    <property type="term" value="C:nucleoplasm"/>
    <property type="evidence" value="ECO:0007669"/>
    <property type="project" value="TreeGrafter"/>
</dbReference>
<evidence type="ECO:0000256" key="1">
    <source>
        <dbReference type="ARBA" id="ARBA00004123"/>
    </source>
</evidence>
<reference evidence="5" key="1">
    <citation type="submission" date="2020-10" db="EMBL/GenBank/DDBJ databases">
        <authorList>
            <person name="Han B."/>
            <person name="Lu T."/>
            <person name="Zhao Q."/>
            <person name="Huang X."/>
            <person name="Zhao Y."/>
        </authorList>
    </citation>
    <scope>NUCLEOTIDE SEQUENCE</scope>
</reference>
<dbReference type="PANTHER" id="PTHR12687">
    <property type="entry name" value="NUCLEOLAR COMPLEX 2 AND RAD4-RELATED"/>
    <property type="match status" value="1"/>
</dbReference>
<proteinExistence type="inferred from homology"/>
<dbReference type="GO" id="GO:0030690">
    <property type="term" value="C:Noc1p-Noc2p complex"/>
    <property type="evidence" value="ECO:0007669"/>
    <property type="project" value="TreeGrafter"/>
</dbReference>
<dbReference type="GO" id="GO:0042273">
    <property type="term" value="P:ribosomal large subunit biogenesis"/>
    <property type="evidence" value="ECO:0007669"/>
    <property type="project" value="TreeGrafter"/>
</dbReference>
<comment type="subcellular location">
    <subcellularLocation>
        <location evidence="1">Nucleus</location>
    </subcellularLocation>
</comment>
<evidence type="ECO:0000256" key="4">
    <source>
        <dbReference type="SAM" id="MobiDB-lite"/>
    </source>
</evidence>
<evidence type="ECO:0000256" key="3">
    <source>
        <dbReference type="ARBA" id="ARBA00023242"/>
    </source>
</evidence>
<dbReference type="AlphaFoldDB" id="A0A811SFZ8"/>
<evidence type="ECO:0000256" key="2">
    <source>
        <dbReference type="ARBA" id="ARBA00005907"/>
    </source>
</evidence>
<dbReference type="GO" id="GO:0005730">
    <property type="term" value="C:nucleolus"/>
    <property type="evidence" value="ECO:0007669"/>
    <property type="project" value="TreeGrafter"/>
</dbReference>
<dbReference type="PANTHER" id="PTHR12687:SF4">
    <property type="entry name" value="NUCLEOLAR COMPLEX PROTEIN 2 HOMOLOG"/>
    <property type="match status" value="1"/>
</dbReference>
<feature type="compositionally biased region" description="Basic residues" evidence="4">
    <location>
        <begin position="728"/>
        <end position="763"/>
    </location>
</feature>
<comment type="similarity">
    <text evidence="2">Belongs to the NOC2 family.</text>
</comment>
<feature type="compositionally biased region" description="Acidic residues" evidence="4">
    <location>
        <begin position="677"/>
        <end position="687"/>
    </location>
</feature>
<accession>A0A811SFZ8</accession>
<feature type="region of interest" description="Disordered" evidence="4">
    <location>
        <begin position="53"/>
        <end position="77"/>
    </location>
</feature>
<dbReference type="EMBL" id="CAJGYO010000019">
    <property type="protein sequence ID" value="CAD6340343.1"/>
    <property type="molecule type" value="Genomic_DNA"/>
</dbReference>
<feature type="compositionally biased region" description="Acidic residues" evidence="4">
    <location>
        <begin position="713"/>
        <end position="723"/>
    </location>
</feature>
<keyword evidence="3" id="KW-0539">Nucleus</keyword>
<comment type="caution">
    <text evidence="5">The sequence shown here is derived from an EMBL/GenBank/DDBJ whole genome shotgun (WGS) entry which is preliminary data.</text>
</comment>
<gene>
    <name evidence="5" type="ORF">NCGR_LOCUS64441</name>
</gene>
<dbReference type="OrthoDB" id="10266662at2759"/>
<protein>
    <recommendedName>
        <fullName evidence="7">Nucleolar complex protein 2 homolog</fullName>
    </recommendedName>
</protein>
<dbReference type="Pfam" id="PF03715">
    <property type="entry name" value="Noc2"/>
    <property type="match status" value="1"/>
</dbReference>
<evidence type="ECO:0000313" key="5">
    <source>
        <dbReference type="EMBL" id="CAD6340343.1"/>
    </source>
</evidence>
<feature type="compositionally biased region" description="Acidic residues" evidence="4">
    <location>
        <begin position="1"/>
        <end position="12"/>
    </location>
</feature>